<feature type="region of interest" description="Disordered" evidence="1">
    <location>
        <begin position="20"/>
        <end position="45"/>
    </location>
</feature>
<evidence type="ECO:0000313" key="2">
    <source>
        <dbReference type="EMBL" id="MED6288976.1"/>
    </source>
</evidence>
<dbReference type="Proteomes" id="UP001352852">
    <property type="component" value="Unassembled WGS sequence"/>
</dbReference>
<protein>
    <submittedName>
        <fullName evidence="2">Uncharacterized protein</fullName>
    </submittedName>
</protein>
<feature type="compositionally biased region" description="Basic and acidic residues" evidence="1">
    <location>
        <begin position="20"/>
        <end position="38"/>
    </location>
</feature>
<feature type="region of interest" description="Disordered" evidence="1">
    <location>
        <begin position="62"/>
        <end position="103"/>
    </location>
</feature>
<keyword evidence="3" id="KW-1185">Reference proteome</keyword>
<feature type="compositionally biased region" description="Basic and acidic residues" evidence="1">
    <location>
        <begin position="62"/>
        <end position="72"/>
    </location>
</feature>
<proteinExistence type="predicted"/>
<reference evidence="2 3" key="1">
    <citation type="submission" date="2021-06" db="EMBL/GenBank/DDBJ databases">
        <authorList>
            <person name="Palmer J.M."/>
        </authorList>
    </citation>
    <scope>NUCLEOTIDE SEQUENCE [LARGE SCALE GENOMIC DNA]</scope>
    <source>
        <strain evidence="2 3">CL_MEX2019</strain>
        <tissue evidence="2">Muscle</tissue>
    </source>
</reference>
<sequence length="103" mass="12250">MFERETKREKILEARQREIRLKERSRSEQSREDEAGREDGEDDLEQLIARAENDFYSLVEAEMRRRERREETPQENDVCDEREEQNGVENGKTGDETGNTDLS</sequence>
<accession>A0ABU7EQB6</accession>
<gene>
    <name evidence="2" type="ORF">CHARACLAT_031692</name>
</gene>
<evidence type="ECO:0000313" key="3">
    <source>
        <dbReference type="Proteomes" id="UP001352852"/>
    </source>
</evidence>
<evidence type="ECO:0000256" key="1">
    <source>
        <dbReference type="SAM" id="MobiDB-lite"/>
    </source>
</evidence>
<organism evidence="2 3">
    <name type="scientific">Characodon lateralis</name>
    <dbReference type="NCBI Taxonomy" id="208331"/>
    <lineage>
        <taxon>Eukaryota</taxon>
        <taxon>Metazoa</taxon>
        <taxon>Chordata</taxon>
        <taxon>Craniata</taxon>
        <taxon>Vertebrata</taxon>
        <taxon>Euteleostomi</taxon>
        <taxon>Actinopterygii</taxon>
        <taxon>Neopterygii</taxon>
        <taxon>Teleostei</taxon>
        <taxon>Neoteleostei</taxon>
        <taxon>Acanthomorphata</taxon>
        <taxon>Ovalentaria</taxon>
        <taxon>Atherinomorphae</taxon>
        <taxon>Cyprinodontiformes</taxon>
        <taxon>Goodeidae</taxon>
        <taxon>Characodon</taxon>
    </lineage>
</organism>
<feature type="compositionally biased region" description="Acidic residues" evidence="1">
    <location>
        <begin position="73"/>
        <end position="83"/>
    </location>
</feature>
<comment type="caution">
    <text evidence="2">The sequence shown here is derived from an EMBL/GenBank/DDBJ whole genome shotgun (WGS) entry which is preliminary data.</text>
</comment>
<dbReference type="EMBL" id="JAHUTJ010062627">
    <property type="protein sequence ID" value="MED6288976.1"/>
    <property type="molecule type" value="Genomic_DNA"/>
</dbReference>
<name>A0ABU7EQB6_9TELE</name>